<sequence length="298" mass="31414">MLAAALPFGLSSTAAADPPSCPTGETPSEIPGGWICIPVQNPGDPDTEDPGNGTPGGGEPTQCQDGDKVVPCTDEHGGTWDAGHGCYGFRLDPQPPANSPLWRGHDPSEGSIWSCDHTVSVLENTWFVANGAEPLVDPAVLAQTALGRMKLERADAEIAPGPEFHTYVHIDNWLWVPADQWRALRETVSAGPTSVTVTAAPARVEWDLGPETKICYDAGRAWVKGMTDAAKTTCSHAYEAIDNPIGDTHDVSAQIVYGATWTCSGACVSPSGDLGEITAPSGETTTIEVRQRQTVVTN</sequence>
<proteinExistence type="predicted"/>
<organism evidence="3 4">
    <name type="scientific">Nocardioides immobilis</name>
    <dbReference type="NCBI Taxonomy" id="2049295"/>
    <lineage>
        <taxon>Bacteria</taxon>
        <taxon>Bacillati</taxon>
        <taxon>Actinomycetota</taxon>
        <taxon>Actinomycetes</taxon>
        <taxon>Propionibacteriales</taxon>
        <taxon>Nocardioidaceae</taxon>
        <taxon>Nocardioides</taxon>
    </lineage>
</organism>
<name>A0A417Y6G1_9ACTN</name>
<dbReference type="Proteomes" id="UP000283644">
    <property type="component" value="Unassembled WGS sequence"/>
</dbReference>
<evidence type="ECO:0000256" key="2">
    <source>
        <dbReference type="SAM" id="SignalP"/>
    </source>
</evidence>
<evidence type="ECO:0000313" key="4">
    <source>
        <dbReference type="Proteomes" id="UP000283644"/>
    </source>
</evidence>
<feature type="signal peptide" evidence="2">
    <location>
        <begin position="1"/>
        <end position="16"/>
    </location>
</feature>
<evidence type="ECO:0000313" key="3">
    <source>
        <dbReference type="EMBL" id="RHW28280.1"/>
    </source>
</evidence>
<feature type="region of interest" description="Disordered" evidence="1">
    <location>
        <begin position="1"/>
        <end position="67"/>
    </location>
</feature>
<keyword evidence="2" id="KW-0732">Signal</keyword>
<dbReference type="AlphaFoldDB" id="A0A417Y6G1"/>
<protein>
    <submittedName>
        <fullName evidence="3">Uncharacterized protein</fullName>
    </submittedName>
</protein>
<evidence type="ECO:0000256" key="1">
    <source>
        <dbReference type="SAM" id="MobiDB-lite"/>
    </source>
</evidence>
<feature type="chain" id="PRO_5019393532" evidence="2">
    <location>
        <begin position="17"/>
        <end position="298"/>
    </location>
</feature>
<comment type="caution">
    <text evidence="3">The sequence shown here is derived from an EMBL/GenBank/DDBJ whole genome shotgun (WGS) entry which is preliminary data.</text>
</comment>
<gene>
    <name evidence="3" type="ORF">D0Z08_04690</name>
</gene>
<accession>A0A417Y6G1</accession>
<keyword evidence="4" id="KW-1185">Reference proteome</keyword>
<reference evidence="3 4" key="1">
    <citation type="submission" date="2018-09" db="EMBL/GenBank/DDBJ databases">
        <title>Genome sequencing of Nocardioides immobilis CCTCC AB 2017083 for comparison to Nocardioides silvaticus.</title>
        <authorList>
            <person name="Li C."/>
            <person name="Wang G."/>
        </authorList>
    </citation>
    <scope>NUCLEOTIDE SEQUENCE [LARGE SCALE GENOMIC DNA]</scope>
    <source>
        <strain evidence="3 4">CCTCC AB 2017083</strain>
    </source>
</reference>
<dbReference type="EMBL" id="QXGH01000010">
    <property type="protein sequence ID" value="RHW28280.1"/>
    <property type="molecule type" value="Genomic_DNA"/>
</dbReference>